<dbReference type="Pfam" id="PF04168">
    <property type="entry name" value="Alpha-E"/>
    <property type="match status" value="1"/>
</dbReference>
<accession>A0A1I7NRL4</accession>
<dbReference type="PANTHER" id="PTHR34595">
    <property type="entry name" value="BLR5612 PROTEIN"/>
    <property type="match status" value="1"/>
</dbReference>
<feature type="domain" description="DUF403" evidence="1">
    <location>
        <begin position="1"/>
        <end position="311"/>
    </location>
</feature>
<organism evidence="2 3">
    <name type="scientific">Hyphomicrobium facile</name>
    <dbReference type="NCBI Taxonomy" id="51670"/>
    <lineage>
        <taxon>Bacteria</taxon>
        <taxon>Pseudomonadati</taxon>
        <taxon>Pseudomonadota</taxon>
        <taxon>Alphaproteobacteria</taxon>
        <taxon>Hyphomicrobiales</taxon>
        <taxon>Hyphomicrobiaceae</taxon>
        <taxon>Hyphomicrobium</taxon>
    </lineage>
</organism>
<name>A0A1I7NRL4_9HYPH</name>
<dbReference type="EMBL" id="FPCH01000003">
    <property type="protein sequence ID" value="SFV37309.1"/>
    <property type="molecule type" value="Genomic_DNA"/>
</dbReference>
<sequence length="315" mass="36434">MLGRTANDLYWLSRYIERAENIARLLEVGYRIVLLPREGEGFHEEWRSTLESAGCLQGYVQRHGELLTQNVIDYMLFDTSNPSSIASCLASARRNGRAQRTALTREMWESLNSAWLEFSAIRPATVTSNSLPELLDWVRSRSALYRGALLNTILRNDTFYFSQVGTFIERADSTARILDVKYYHLLPSSEMVGSEKDNYQWAALLRSVSAHRSYRWVFKDHYRPLKIADFMILNRQMPRSLRSCYDELTAALRDLAVFYGVRHDCQMTAESTRDLLLEADMHNIFQSGLHEFVQDFIGRNNKLGNEISTAYHFSD</sequence>
<gene>
    <name evidence="2" type="ORF">SAMN04488557_3097</name>
</gene>
<dbReference type="STRING" id="51670.SAMN04488557_3097"/>
<evidence type="ECO:0000313" key="2">
    <source>
        <dbReference type="EMBL" id="SFV37309.1"/>
    </source>
</evidence>
<dbReference type="InterPro" id="IPR051680">
    <property type="entry name" value="ATP-dep_Glu-Cys_Ligase-2"/>
</dbReference>
<dbReference type="OrthoDB" id="9803532at2"/>
<protein>
    <submittedName>
        <fullName evidence="2">Uncharacterized conserved protein, Alpha-E superfamily</fullName>
    </submittedName>
</protein>
<reference evidence="3" key="1">
    <citation type="submission" date="2016-10" db="EMBL/GenBank/DDBJ databases">
        <authorList>
            <person name="Varghese N."/>
            <person name="Submissions S."/>
        </authorList>
    </citation>
    <scope>NUCLEOTIDE SEQUENCE [LARGE SCALE GENOMIC DNA]</scope>
    <source>
        <strain evidence="3">DSM 1565</strain>
    </source>
</reference>
<dbReference type="Proteomes" id="UP000199423">
    <property type="component" value="Unassembled WGS sequence"/>
</dbReference>
<dbReference type="RefSeq" id="WP_092868620.1">
    <property type="nucleotide sequence ID" value="NZ_FPCH01000003.1"/>
</dbReference>
<dbReference type="AlphaFoldDB" id="A0A1I7NRL4"/>
<dbReference type="InterPro" id="IPR007296">
    <property type="entry name" value="DUF403"/>
</dbReference>
<proteinExistence type="predicted"/>
<evidence type="ECO:0000313" key="3">
    <source>
        <dbReference type="Proteomes" id="UP000199423"/>
    </source>
</evidence>
<evidence type="ECO:0000259" key="1">
    <source>
        <dbReference type="Pfam" id="PF04168"/>
    </source>
</evidence>
<dbReference type="PANTHER" id="PTHR34595:SF7">
    <property type="entry name" value="SLL1039 PROTEIN"/>
    <property type="match status" value="1"/>
</dbReference>
<keyword evidence="3" id="KW-1185">Reference proteome</keyword>